<dbReference type="InterPro" id="IPR036770">
    <property type="entry name" value="Ankyrin_rpt-contain_sf"/>
</dbReference>
<dbReference type="PROSITE" id="PS50088">
    <property type="entry name" value="ANK_REPEAT"/>
    <property type="match status" value="1"/>
</dbReference>
<keyword evidence="4" id="KW-1185">Reference proteome</keyword>
<dbReference type="SUPFAM" id="SSF48403">
    <property type="entry name" value="Ankyrin repeat"/>
    <property type="match status" value="2"/>
</dbReference>
<organism evidence="3 4">
    <name type="scientific">Giardia muris</name>
    <dbReference type="NCBI Taxonomy" id="5742"/>
    <lineage>
        <taxon>Eukaryota</taxon>
        <taxon>Metamonada</taxon>
        <taxon>Diplomonadida</taxon>
        <taxon>Hexamitidae</taxon>
        <taxon>Giardiinae</taxon>
        <taxon>Giardia</taxon>
    </lineage>
</organism>
<dbReference type="PANTHER" id="PTHR24120">
    <property type="entry name" value="GH07239P"/>
    <property type="match status" value="1"/>
</dbReference>
<name>A0A4Z1STG1_GIAMU</name>
<dbReference type="OrthoDB" id="20872at2759"/>
<keyword evidence="1" id="KW-0040">ANK repeat</keyword>
<protein>
    <submittedName>
        <fullName evidence="3">Ankyrin repeat protein 1</fullName>
    </submittedName>
</protein>
<evidence type="ECO:0000256" key="1">
    <source>
        <dbReference type="PROSITE-ProRule" id="PRU00023"/>
    </source>
</evidence>
<accession>A0A4Z1STG1</accession>
<reference evidence="3 4" key="1">
    <citation type="submission" date="2019-05" db="EMBL/GenBank/DDBJ databases">
        <title>The compact genome of Giardia muris reveals important steps in the evolution of intestinal protozoan parasites.</title>
        <authorList>
            <person name="Xu F."/>
            <person name="Jimenez-Gonzalez A."/>
            <person name="Einarsson E."/>
            <person name="Astvaldsson A."/>
            <person name="Peirasmaki D."/>
            <person name="Eckmann L."/>
            <person name="Andersson J.O."/>
            <person name="Svard S.G."/>
            <person name="Jerlstrom-Hultqvist J."/>
        </authorList>
    </citation>
    <scope>NUCLEOTIDE SEQUENCE [LARGE SCALE GENOMIC DNA]</scope>
    <source>
        <strain evidence="3 4">Roberts-Thomson</strain>
    </source>
</reference>
<evidence type="ECO:0000313" key="4">
    <source>
        <dbReference type="Proteomes" id="UP000315496"/>
    </source>
</evidence>
<comment type="caution">
    <text evidence="3">The sequence shown here is derived from an EMBL/GenBank/DDBJ whole genome shotgun (WGS) entry which is preliminary data.</text>
</comment>
<dbReference type="Proteomes" id="UP000315496">
    <property type="component" value="Chromosome 2"/>
</dbReference>
<dbReference type="SMART" id="SM00248">
    <property type="entry name" value="ANK"/>
    <property type="match status" value="10"/>
</dbReference>
<proteinExistence type="predicted"/>
<dbReference type="VEuPathDB" id="GiardiaDB:GMRT_11955"/>
<feature type="repeat" description="ANK" evidence="1">
    <location>
        <begin position="34"/>
        <end position="57"/>
    </location>
</feature>
<sequence length="577" mass="62599">MISNEEEWFAAVIAGHHRDVSKALGRFQRCRNPGGLTALMLAARNNDVEMVRLLIEHEKALTDAQGYTALVHAALAGSPDACIELAPHEFAQTPEFGHTPLTLAAADGVLASVRALGLGYRHIPDANGLTAIEHAADNGHLEVLEALTADLPGIITAVGRALRLADRGSDIAAYLESLLMAVKSVPVRRPTTQTDEPIPQLRETTQLEPPPSPGPFRTLSPSRKRRYLACGEADRQRLKMSWKATEAIFLERMELIAARQRMTKVYMQLCSTVERVAEEFFAGSIKEYVETKEVYAGPLEDLHGTTLLMIAAQKNDVELVRHLLDTQAGRKNIYGMTALMFASRRGATDCIRLLLPTEANNVDDNGYTALMHASLMNEPISARILATVEAGRKLPTGETALILAAQLNHRLAFDNLVSSEAKNQDSRGATALIYAVYSPELFEYNTGLASLEVGYCDSHGSTALMNAVYCQNNVALHQLKTKEMRMRMENGMTSLMIAACIGATSRVDQLAEESMCTDSNGFCALHYAAALGATDSARRLALTELSILTATGQSALDIADASVTSVLTPLVRGLQVQ</sequence>
<dbReference type="AlphaFoldDB" id="A0A4Z1STG1"/>
<dbReference type="Pfam" id="PF12796">
    <property type="entry name" value="Ank_2"/>
    <property type="match status" value="3"/>
</dbReference>
<dbReference type="InterPro" id="IPR002110">
    <property type="entry name" value="Ankyrin_rpt"/>
</dbReference>
<dbReference type="PANTHER" id="PTHR24120:SF4">
    <property type="entry name" value="GH07239P"/>
    <property type="match status" value="1"/>
</dbReference>
<evidence type="ECO:0000313" key="3">
    <source>
        <dbReference type="EMBL" id="TNJ29212.1"/>
    </source>
</evidence>
<evidence type="ECO:0000256" key="2">
    <source>
        <dbReference type="SAM" id="MobiDB-lite"/>
    </source>
</evidence>
<dbReference type="Gene3D" id="1.25.40.20">
    <property type="entry name" value="Ankyrin repeat-containing domain"/>
    <property type="match status" value="3"/>
</dbReference>
<feature type="region of interest" description="Disordered" evidence="2">
    <location>
        <begin position="189"/>
        <end position="220"/>
    </location>
</feature>
<dbReference type="EMBL" id="VDLU01000002">
    <property type="protein sequence ID" value="TNJ29212.1"/>
    <property type="molecule type" value="Genomic_DNA"/>
</dbReference>
<dbReference type="PROSITE" id="PS50297">
    <property type="entry name" value="ANK_REP_REGION"/>
    <property type="match status" value="1"/>
</dbReference>
<gene>
    <name evidence="3" type="ORF">GMRT_11955</name>
</gene>